<sequence length="115" mass="13042">MKKVLNYDTLGWALKSLSDACFKAAEQQKNGEKVTACGMSDDDLDNLCEQIPHMLNPYMTAGQVKKEAHISESTLRRAIADGELESVGNAGDHSHFFKKWDVREFIKKRLKRNKN</sequence>
<proteinExistence type="predicted"/>
<reference evidence="1 2" key="1">
    <citation type="submission" date="2018-08" db="EMBL/GenBank/DDBJ databases">
        <title>A genome reference for cultivated species of the human gut microbiota.</title>
        <authorList>
            <person name="Zou Y."/>
            <person name="Xue W."/>
            <person name="Luo G."/>
        </authorList>
    </citation>
    <scope>NUCLEOTIDE SEQUENCE [LARGE SCALE GENOMIC DNA]</scope>
    <source>
        <strain evidence="1 2">AF12-50</strain>
    </source>
</reference>
<gene>
    <name evidence="1" type="ORF">DWV76_06095</name>
</gene>
<accession>A0AA92TYF8</accession>
<keyword evidence="1" id="KW-0238">DNA-binding</keyword>
<protein>
    <submittedName>
        <fullName evidence="1">DNA-binding protein</fullName>
    </submittedName>
</protein>
<comment type="caution">
    <text evidence="1">The sequence shown here is derived from an EMBL/GenBank/DDBJ whole genome shotgun (WGS) entry which is preliminary data.</text>
</comment>
<name>A0AA92TYF8_9BACT</name>
<evidence type="ECO:0000313" key="1">
    <source>
        <dbReference type="EMBL" id="RGW43271.1"/>
    </source>
</evidence>
<dbReference type="Proteomes" id="UP000283785">
    <property type="component" value="Unassembled WGS sequence"/>
</dbReference>
<dbReference type="RefSeq" id="WP_118064394.1">
    <property type="nucleotide sequence ID" value="NZ_QSAG01000008.1"/>
</dbReference>
<organism evidence="1 2">
    <name type="scientific">Segatella copri</name>
    <dbReference type="NCBI Taxonomy" id="165179"/>
    <lineage>
        <taxon>Bacteria</taxon>
        <taxon>Pseudomonadati</taxon>
        <taxon>Bacteroidota</taxon>
        <taxon>Bacteroidia</taxon>
        <taxon>Bacteroidales</taxon>
        <taxon>Prevotellaceae</taxon>
        <taxon>Segatella</taxon>
    </lineage>
</organism>
<dbReference type="GO" id="GO:0003677">
    <property type="term" value="F:DNA binding"/>
    <property type="evidence" value="ECO:0007669"/>
    <property type="project" value="UniProtKB-KW"/>
</dbReference>
<dbReference type="AlphaFoldDB" id="A0AA92TYF8"/>
<evidence type="ECO:0000313" key="2">
    <source>
        <dbReference type="Proteomes" id="UP000283785"/>
    </source>
</evidence>
<dbReference type="EMBL" id="QSAG01000008">
    <property type="protein sequence ID" value="RGW43271.1"/>
    <property type="molecule type" value="Genomic_DNA"/>
</dbReference>